<organism evidence="1 2">
    <name type="scientific">Herbihabitans rhizosphaerae</name>
    <dbReference type="NCBI Taxonomy" id="1872711"/>
    <lineage>
        <taxon>Bacteria</taxon>
        <taxon>Bacillati</taxon>
        <taxon>Actinomycetota</taxon>
        <taxon>Actinomycetes</taxon>
        <taxon>Pseudonocardiales</taxon>
        <taxon>Pseudonocardiaceae</taxon>
        <taxon>Herbihabitans</taxon>
    </lineage>
</organism>
<dbReference type="Proteomes" id="UP000294257">
    <property type="component" value="Unassembled WGS sequence"/>
</dbReference>
<dbReference type="EMBL" id="SGWQ01000001">
    <property type="protein sequence ID" value="RZS45134.1"/>
    <property type="molecule type" value="Genomic_DNA"/>
</dbReference>
<reference evidence="1 2" key="1">
    <citation type="submission" date="2019-02" db="EMBL/GenBank/DDBJ databases">
        <title>Genomic Encyclopedia of Type Strains, Phase IV (KMG-IV): sequencing the most valuable type-strain genomes for metagenomic binning, comparative biology and taxonomic classification.</title>
        <authorList>
            <person name="Goeker M."/>
        </authorList>
    </citation>
    <scope>NUCLEOTIDE SEQUENCE [LARGE SCALE GENOMIC DNA]</scope>
    <source>
        <strain evidence="1 2">DSM 101727</strain>
    </source>
</reference>
<evidence type="ECO:0000313" key="2">
    <source>
        <dbReference type="Proteomes" id="UP000294257"/>
    </source>
</evidence>
<keyword evidence="2" id="KW-1185">Reference proteome</keyword>
<comment type="caution">
    <text evidence="1">The sequence shown here is derived from an EMBL/GenBank/DDBJ whole genome shotgun (WGS) entry which is preliminary data.</text>
</comment>
<name>A0A4Q7L724_9PSEU</name>
<protein>
    <submittedName>
        <fullName evidence="1">Uncharacterized protein</fullName>
    </submittedName>
</protein>
<dbReference type="RefSeq" id="WP_130342715.1">
    <property type="nucleotide sequence ID" value="NZ_SGWQ01000001.1"/>
</dbReference>
<accession>A0A4Q7L724</accession>
<proteinExistence type="predicted"/>
<dbReference type="AlphaFoldDB" id="A0A4Q7L724"/>
<dbReference type="OrthoDB" id="3677880at2"/>
<sequence>MTERWGSRFERPLGAAALARLSLGEDERLLWATMLFGARRVGYDVRGLDEQGQPKRSLLGRGASAAANVAGGAALTVLAGGGDGDNGSRPDAPRPPMVVPFGGAPDCLAAQLFRRDGLPDYDPILVALTAGRLAVLVQREEPEESKPTSMLGKAARFGLAVGKGLAESGKAAVDIFSDRVKYYGRNVEGKPVWTPEMAPFGEMPRDRIGGVAPAQRRALKQDFPCLRVSFVDDSGLDLVLGGQDPSVPVDARADGGRAMSDLAAWLQPGERLMVRLPAVPGWVGARIGGTQAIPYTPARRMPEVHADPPRWPLPTERPMDDEDWPDDPTLAYWVWARDPEQDAVRFADHFAAGRAQATLVITDRRLAIVYPRRVLEPPAEPAPEGYTTFEESAGPSLRALTAPHVGRSAPPSSAVRLDFHDGSTLLVAHPEAAHGIRHTGTWT</sequence>
<gene>
    <name evidence="1" type="ORF">EV193_1011021</name>
</gene>
<evidence type="ECO:0000313" key="1">
    <source>
        <dbReference type="EMBL" id="RZS45134.1"/>
    </source>
</evidence>